<evidence type="ECO:0000313" key="2">
    <source>
        <dbReference type="EMBL" id="EIM75373.1"/>
    </source>
</evidence>
<dbReference type="AlphaFoldDB" id="I5C0M1"/>
<dbReference type="Proteomes" id="UP000005551">
    <property type="component" value="Unassembled WGS sequence"/>
</dbReference>
<dbReference type="EMBL" id="AJYA01000030">
    <property type="protein sequence ID" value="EIM75373.1"/>
    <property type="molecule type" value="Genomic_DNA"/>
</dbReference>
<accession>I5C0M1</accession>
<dbReference type="InterPro" id="IPR004722">
    <property type="entry name" value="DHOase"/>
</dbReference>
<name>I5C0M1_9BACT</name>
<dbReference type="Gene3D" id="2.30.40.10">
    <property type="entry name" value="Urease, subunit C, domain 1"/>
    <property type="match status" value="1"/>
</dbReference>
<dbReference type="Gene3D" id="3.20.20.140">
    <property type="entry name" value="Metal-dependent hydrolases"/>
    <property type="match status" value="1"/>
</dbReference>
<dbReference type="PANTHER" id="PTHR43668:SF2">
    <property type="entry name" value="ALLANTOINASE"/>
    <property type="match status" value="1"/>
</dbReference>
<keyword evidence="1" id="KW-0665">Pyrimidine biosynthesis</keyword>
<dbReference type="GO" id="GO:0006145">
    <property type="term" value="P:purine nucleobase catabolic process"/>
    <property type="evidence" value="ECO:0007669"/>
    <property type="project" value="TreeGrafter"/>
</dbReference>
<comment type="caution">
    <text evidence="2">The sequence shown here is derived from an EMBL/GenBank/DDBJ whole genome shotgun (WGS) entry which is preliminary data.</text>
</comment>
<sequence length="424" mass="46722">MTLLIKNLRMVDAQCVHNPQDYFFDGNYLFPLQQYPDSIPTDTPIYHAEGCLGSEAWTDLRALAGDPGLEQKDTLEDLLLQLAHSGFKQAVLLPNTKPVLQTKNDIAYVQQKAALSPVTLHVMAAATKDCLGEDFTELHDLAAQGVRVFGDGTQTLHHPDRLLRILQYITKFKGVCFDQSIDPLLALYGHMHEGFVSTQLGIKGIPALAEELAVQRNIKLCGYAAGRLHFQTVSTAAAVQHIRQAKAEGLNVTADCSIYQLLFTDEDLRDFDSNYKVMPPFRAKADQEALLEGLRDGTIDALVTNHSPHEADAKVLEFDYAAFGMLGIQTFAPALTKLADELGWPLLIEKITHGPAQVLGLEKSDPQKLDSLTIWDPEATWTFDASTNLSKSKNSPYYGQTLKGAVRLLLHKGTIVTPDAVSKK</sequence>
<dbReference type="CDD" id="cd01317">
    <property type="entry name" value="DHOase_IIa"/>
    <property type="match status" value="1"/>
</dbReference>
<dbReference type="InterPro" id="IPR050138">
    <property type="entry name" value="DHOase/Allantoinase_Hydrolase"/>
</dbReference>
<dbReference type="InterPro" id="IPR011059">
    <property type="entry name" value="Metal-dep_hydrolase_composite"/>
</dbReference>
<dbReference type="GO" id="GO:0006221">
    <property type="term" value="P:pyrimidine nucleotide biosynthetic process"/>
    <property type="evidence" value="ECO:0007669"/>
    <property type="project" value="UniProtKB-KW"/>
</dbReference>
<dbReference type="PATRIC" id="fig|1189621.3.peg.2754"/>
<dbReference type="RefSeq" id="WP_009055816.1">
    <property type="nucleotide sequence ID" value="NZ_AJYA01000030.1"/>
</dbReference>
<keyword evidence="3" id="KW-1185">Reference proteome</keyword>
<dbReference type="GO" id="GO:0005737">
    <property type="term" value="C:cytoplasm"/>
    <property type="evidence" value="ECO:0007669"/>
    <property type="project" value="TreeGrafter"/>
</dbReference>
<dbReference type="OrthoDB" id="9765462at2"/>
<dbReference type="InterPro" id="IPR032466">
    <property type="entry name" value="Metal_Hydrolase"/>
</dbReference>
<dbReference type="GO" id="GO:0004151">
    <property type="term" value="F:dihydroorotase activity"/>
    <property type="evidence" value="ECO:0007669"/>
    <property type="project" value="InterPro"/>
</dbReference>
<dbReference type="SUPFAM" id="SSF51556">
    <property type="entry name" value="Metallo-dependent hydrolases"/>
    <property type="match status" value="1"/>
</dbReference>
<protein>
    <submittedName>
        <fullName evidence="2">Dihydroorotase</fullName>
    </submittedName>
</protein>
<gene>
    <name evidence="2" type="ORF">A3SI_13217</name>
</gene>
<dbReference type="STRING" id="1189621.A3SI_13217"/>
<evidence type="ECO:0000313" key="3">
    <source>
        <dbReference type="Proteomes" id="UP000005551"/>
    </source>
</evidence>
<dbReference type="SUPFAM" id="SSF51338">
    <property type="entry name" value="Composite domain of metallo-dependent hydrolases"/>
    <property type="match status" value="1"/>
</dbReference>
<dbReference type="GO" id="GO:0046872">
    <property type="term" value="F:metal ion binding"/>
    <property type="evidence" value="ECO:0007669"/>
    <property type="project" value="InterPro"/>
</dbReference>
<dbReference type="GO" id="GO:0004038">
    <property type="term" value="F:allantoinase activity"/>
    <property type="evidence" value="ECO:0007669"/>
    <property type="project" value="TreeGrafter"/>
</dbReference>
<dbReference type="PANTHER" id="PTHR43668">
    <property type="entry name" value="ALLANTOINASE"/>
    <property type="match status" value="1"/>
</dbReference>
<organism evidence="2 3">
    <name type="scientific">Nitritalea halalkaliphila LW7</name>
    <dbReference type="NCBI Taxonomy" id="1189621"/>
    <lineage>
        <taxon>Bacteria</taxon>
        <taxon>Pseudomonadati</taxon>
        <taxon>Bacteroidota</taxon>
        <taxon>Cytophagia</taxon>
        <taxon>Cytophagales</taxon>
        <taxon>Cyclobacteriaceae</taxon>
        <taxon>Nitritalea</taxon>
    </lineage>
</organism>
<proteinExistence type="predicted"/>
<evidence type="ECO:0000256" key="1">
    <source>
        <dbReference type="ARBA" id="ARBA00022975"/>
    </source>
</evidence>
<reference evidence="2 3" key="1">
    <citation type="submission" date="2012-05" db="EMBL/GenBank/DDBJ databases">
        <title>Genome sequence of Nitritalea halalkaliphila LW7.</title>
        <authorList>
            <person name="Jangir P.K."/>
            <person name="Singh A."/>
            <person name="Shivaji S."/>
            <person name="Sharma R."/>
        </authorList>
    </citation>
    <scope>NUCLEOTIDE SEQUENCE [LARGE SCALE GENOMIC DNA]</scope>
    <source>
        <strain evidence="2 3">LW7</strain>
    </source>
</reference>